<dbReference type="InterPro" id="IPR001322">
    <property type="entry name" value="Lamin_tail_dom"/>
</dbReference>
<dbReference type="eggNOG" id="KOG0977">
    <property type="taxonomic scope" value="Eukaryota"/>
</dbReference>
<gene>
    <name evidence="3" type="primary">LMNTD1</name>
</gene>
<dbReference type="STRING" id="13616.ENSMODP00000021782"/>
<feature type="region of interest" description="Disordered" evidence="1">
    <location>
        <begin position="399"/>
        <end position="418"/>
    </location>
</feature>
<feature type="region of interest" description="Disordered" evidence="1">
    <location>
        <begin position="1"/>
        <end position="28"/>
    </location>
</feature>
<dbReference type="AlphaFoldDB" id="F6Z5S0"/>
<sequence>MKKEKTPQENPRVLHGEVHDHGAQPKEYQHEEKLLHKTNLREQSSVPFSSGFLSESAYHDITLKCAAAISNSPSTGLTVSSIAKSSRSSSMNFFKADNTSSSSTSVPVLPKPHFAVLTPQSSVLGEGEDYFNSLFFDSKRRFTHSEFLDRNKILPPDEDNTSRSRVEYNDSECSLSRKEKQAFGCALGDLKIVEVNANGLFVKLINCSNNELAIGDHILQQNVNGHAVSLYKFHPNIRMAANTTVTVWAATSEVKHQPPSDFLWKEQDKFRTSPNCTTILCNPDGQAIAWYTPIYWKQAWEGIDTEKKHDRSPVIITSPKVQMIQEPESVIAKGKADQQSPVILEEHVRVFLKREKEIPPSLFPNRSPWCHSPDYPVHPNYSLQRPATIGNDGSILGRQARSQSARPDPMPAPYPLSVGTRRSKTLNIVHQNHKSGRRSVPSSGDLCRSHCIW</sequence>
<dbReference type="PANTHER" id="PTHR47012">
    <property type="entry name" value="LAMIN TAIL DOMAIN-CONTAINING PROTEIN 1"/>
    <property type="match status" value="1"/>
</dbReference>
<reference evidence="3" key="2">
    <citation type="submission" date="2025-08" db="UniProtKB">
        <authorList>
            <consortium name="Ensembl"/>
        </authorList>
    </citation>
    <scope>IDENTIFICATION</scope>
</reference>
<dbReference type="RefSeq" id="XP_056655388.1">
    <property type="nucleotide sequence ID" value="XM_056799410.1"/>
</dbReference>
<reference evidence="3 4" key="1">
    <citation type="journal article" date="2007" name="Nature">
        <title>Genome of the marsupial Monodelphis domestica reveals innovation in non-coding sequences.</title>
        <authorList>
            <person name="Mikkelsen T.S."/>
            <person name="Wakefield M.J."/>
            <person name="Aken B."/>
            <person name="Amemiya C.T."/>
            <person name="Chang J.L."/>
            <person name="Duke S."/>
            <person name="Garber M."/>
            <person name="Gentles A.J."/>
            <person name="Goodstadt L."/>
            <person name="Heger A."/>
            <person name="Jurka J."/>
            <person name="Kamal M."/>
            <person name="Mauceli E."/>
            <person name="Searle S.M."/>
            <person name="Sharpe T."/>
            <person name="Baker M.L."/>
            <person name="Batzer M.A."/>
            <person name="Benos P.V."/>
            <person name="Belov K."/>
            <person name="Clamp M."/>
            <person name="Cook A."/>
            <person name="Cuff J."/>
            <person name="Das R."/>
            <person name="Davidow L."/>
            <person name="Deakin J.E."/>
            <person name="Fazzari M.J."/>
            <person name="Glass J.L."/>
            <person name="Grabherr M."/>
            <person name="Greally J.M."/>
            <person name="Gu W."/>
            <person name="Hore T.A."/>
            <person name="Huttley G.A."/>
            <person name="Kleber M."/>
            <person name="Jirtle R.L."/>
            <person name="Koina E."/>
            <person name="Lee J.T."/>
            <person name="Mahony S."/>
            <person name="Marra M.A."/>
            <person name="Miller R.D."/>
            <person name="Nicholls R.D."/>
            <person name="Oda M."/>
            <person name="Papenfuss A.T."/>
            <person name="Parra Z.E."/>
            <person name="Pollock D.D."/>
            <person name="Ray D.A."/>
            <person name="Schein J.E."/>
            <person name="Speed T.P."/>
            <person name="Thompson K."/>
            <person name="VandeBerg J.L."/>
            <person name="Wade C.M."/>
            <person name="Walker J.A."/>
            <person name="Waters P.D."/>
            <person name="Webber C."/>
            <person name="Weidman J.R."/>
            <person name="Xie X."/>
            <person name="Zody M.C."/>
            <person name="Baldwin J."/>
            <person name="Abdouelleil A."/>
            <person name="Abdulkadir J."/>
            <person name="Abebe A."/>
            <person name="Abera B."/>
            <person name="Abreu J."/>
            <person name="Acer S.C."/>
            <person name="Aftuck L."/>
            <person name="Alexander A."/>
            <person name="An P."/>
            <person name="Anderson E."/>
            <person name="Anderson S."/>
            <person name="Arachi H."/>
            <person name="Azer M."/>
            <person name="Bachantsang P."/>
            <person name="Barry A."/>
            <person name="Bayul T."/>
            <person name="Berlin A."/>
            <person name="Bessette D."/>
            <person name="Bloom T."/>
            <person name="Bloom T."/>
            <person name="Boguslavskiy L."/>
            <person name="Bonnet C."/>
            <person name="Boukhgalter B."/>
            <person name="Bourzgui I."/>
            <person name="Brown A."/>
            <person name="Cahill P."/>
            <person name="Channer S."/>
            <person name="Cheshatsang Y."/>
            <person name="Chuda L."/>
            <person name="Citroen M."/>
            <person name="Collymore A."/>
            <person name="Cooke P."/>
            <person name="Costello M."/>
            <person name="D'Aco K."/>
            <person name="Daza R."/>
            <person name="De Haan G."/>
            <person name="DeGray S."/>
            <person name="DeMaso C."/>
            <person name="Dhargay N."/>
            <person name="Dooley K."/>
            <person name="Dooley E."/>
            <person name="Doricent M."/>
            <person name="Dorje P."/>
            <person name="Dorjee K."/>
            <person name="Dupes A."/>
            <person name="Elong R."/>
            <person name="Falk J."/>
            <person name="Farina A."/>
            <person name="Faro S."/>
            <person name="Ferguson D."/>
            <person name="Fisher S."/>
            <person name="Foley C.D."/>
            <person name="Franke A."/>
            <person name="Friedrich D."/>
            <person name="Gadbois L."/>
            <person name="Gearin G."/>
            <person name="Gearin C.R."/>
            <person name="Giannoukos G."/>
            <person name="Goode T."/>
            <person name="Graham J."/>
            <person name="Grandbois E."/>
            <person name="Grewal S."/>
            <person name="Gyaltsen K."/>
            <person name="Hafez N."/>
            <person name="Hagos B."/>
            <person name="Hall J."/>
            <person name="Henson C."/>
            <person name="Hollinger A."/>
            <person name="Honan T."/>
            <person name="Huard M.D."/>
            <person name="Hughes L."/>
            <person name="Hurhula B."/>
            <person name="Husby M.E."/>
            <person name="Kamat A."/>
            <person name="Kanga B."/>
            <person name="Kashin S."/>
            <person name="Khazanovich D."/>
            <person name="Kisner P."/>
            <person name="Lance K."/>
            <person name="Lara M."/>
            <person name="Lee W."/>
            <person name="Lennon N."/>
            <person name="Letendre F."/>
            <person name="LeVine R."/>
            <person name="Lipovsky A."/>
            <person name="Liu X."/>
            <person name="Liu J."/>
            <person name="Liu S."/>
            <person name="Lokyitsang T."/>
            <person name="Lokyitsang Y."/>
            <person name="Lubonja R."/>
            <person name="Lui A."/>
            <person name="MacDonald P."/>
            <person name="Magnisalis V."/>
            <person name="Maru K."/>
            <person name="Matthews C."/>
            <person name="McCusker W."/>
            <person name="McDonough S."/>
            <person name="Mehta T."/>
            <person name="Meldrim J."/>
            <person name="Meneus L."/>
            <person name="Mihai O."/>
            <person name="Mihalev A."/>
            <person name="Mihova T."/>
            <person name="Mittelman R."/>
            <person name="Mlenga V."/>
            <person name="Montmayeur A."/>
            <person name="Mulrain L."/>
            <person name="Navidi A."/>
            <person name="Naylor J."/>
            <person name="Negash T."/>
            <person name="Nguyen T."/>
            <person name="Nguyen N."/>
            <person name="Nicol R."/>
            <person name="Norbu C."/>
            <person name="Norbu N."/>
            <person name="Novod N."/>
            <person name="O'Neill B."/>
            <person name="Osman S."/>
            <person name="Markiewicz E."/>
            <person name="Oyono O.L."/>
            <person name="Patti C."/>
            <person name="Phunkhang P."/>
            <person name="Pierre F."/>
            <person name="Priest M."/>
            <person name="Raghuraman S."/>
            <person name="Rege F."/>
            <person name="Reyes R."/>
            <person name="Rise C."/>
            <person name="Rogov P."/>
            <person name="Ross K."/>
            <person name="Ryan E."/>
            <person name="Settipalli S."/>
            <person name="Shea T."/>
            <person name="Sherpa N."/>
            <person name="Shi L."/>
            <person name="Shih D."/>
            <person name="Sparrow T."/>
            <person name="Spaulding J."/>
            <person name="Stalker J."/>
            <person name="Stange-Thomann N."/>
            <person name="Stavropoulos S."/>
            <person name="Stone C."/>
            <person name="Strader C."/>
            <person name="Tesfaye S."/>
            <person name="Thomson T."/>
            <person name="Thoulutsang Y."/>
            <person name="Thoulutsang D."/>
            <person name="Topham K."/>
            <person name="Topping I."/>
            <person name="Tsamla T."/>
            <person name="Vassiliev H."/>
            <person name="Vo A."/>
            <person name="Wangchuk T."/>
            <person name="Wangdi T."/>
            <person name="Weiand M."/>
            <person name="Wilkinson J."/>
            <person name="Wilson A."/>
            <person name="Yadav S."/>
            <person name="Young G."/>
            <person name="Yu Q."/>
            <person name="Zembek L."/>
            <person name="Zhong D."/>
            <person name="Zimmer A."/>
            <person name="Zwirko Z."/>
            <person name="Jaffe D.B."/>
            <person name="Alvarez P."/>
            <person name="Brockman W."/>
            <person name="Butler J."/>
            <person name="Chin C."/>
            <person name="Gnerre S."/>
            <person name="MacCallum I."/>
            <person name="Graves J.A."/>
            <person name="Ponting C.P."/>
            <person name="Breen M."/>
            <person name="Samollow P.B."/>
            <person name="Lander E.S."/>
            <person name="Lindblad-Toh K."/>
        </authorList>
    </citation>
    <scope>NUCLEOTIDE SEQUENCE [LARGE SCALE GENOMIC DNA]</scope>
</reference>
<dbReference type="SUPFAM" id="SSF74853">
    <property type="entry name" value="Lamin A/C globular tail domain"/>
    <property type="match status" value="1"/>
</dbReference>
<dbReference type="Gene3D" id="2.60.40.1260">
    <property type="entry name" value="Lamin Tail domain"/>
    <property type="match status" value="1"/>
</dbReference>
<dbReference type="RefSeq" id="XP_056655390.1">
    <property type="nucleotide sequence ID" value="XM_056799412.1"/>
</dbReference>
<dbReference type="InterPro" id="IPR042840">
    <property type="entry name" value="LMNTD1"/>
</dbReference>
<evidence type="ECO:0000259" key="2">
    <source>
        <dbReference type="PROSITE" id="PS51841"/>
    </source>
</evidence>
<evidence type="ECO:0000256" key="1">
    <source>
        <dbReference type="SAM" id="MobiDB-lite"/>
    </source>
</evidence>
<dbReference type="GeneID" id="103094442"/>
<dbReference type="RefSeq" id="XP_056655392.1">
    <property type="nucleotide sequence ID" value="XM_056799414.1"/>
</dbReference>
<dbReference type="GO" id="GO:0005737">
    <property type="term" value="C:cytoplasm"/>
    <property type="evidence" value="ECO:0000318"/>
    <property type="project" value="GO_Central"/>
</dbReference>
<dbReference type="RefSeq" id="XP_056655393.1">
    <property type="nucleotide sequence ID" value="XM_056799415.1"/>
</dbReference>
<dbReference type="HOGENOM" id="CLU_048894_1_0_1"/>
<name>F6Z5S0_MONDO</name>
<dbReference type="GO" id="GO:0005635">
    <property type="term" value="C:nuclear envelope"/>
    <property type="evidence" value="ECO:0000318"/>
    <property type="project" value="GO_Central"/>
</dbReference>
<dbReference type="RefSeq" id="XP_007503567.1">
    <property type="nucleotide sequence ID" value="XM_007503505.3"/>
</dbReference>
<organism evidence="3 4">
    <name type="scientific">Monodelphis domestica</name>
    <name type="common">Gray short-tailed opossum</name>
    <dbReference type="NCBI Taxonomy" id="13616"/>
    <lineage>
        <taxon>Eukaryota</taxon>
        <taxon>Metazoa</taxon>
        <taxon>Chordata</taxon>
        <taxon>Craniata</taxon>
        <taxon>Vertebrata</taxon>
        <taxon>Euteleostomi</taxon>
        <taxon>Mammalia</taxon>
        <taxon>Metatheria</taxon>
        <taxon>Didelphimorphia</taxon>
        <taxon>Didelphidae</taxon>
        <taxon>Monodelphis</taxon>
    </lineage>
</organism>
<dbReference type="OrthoDB" id="102442at2759"/>
<dbReference type="RefSeq" id="XP_056655389.1">
    <property type="nucleotide sequence ID" value="XM_056799411.1"/>
</dbReference>
<dbReference type="Bgee" id="ENSMODG00000017456">
    <property type="expression patterns" value="Expressed in spermatocyte and 4 other cell types or tissues"/>
</dbReference>
<evidence type="ECO:0000313" key="4">
    <source>
        <dbReference type="Proteomes" id="UP000002280"/>
    </source>
</evidence>
<accession>F6Z5S0</accession>
<dbReference type="RefSeq" id="XP_007503565.1">
    <property type="nucleotide sequence ID" value="XM_007503503.3"/>
</dbReference>
<feature type="domain" description="LTD" evidence="2">
    <location>
        <begin position="174"/>
        <end position="295"/>
    </location>
</feature>
<reference evidence="3" key="3">
    <citation type="submission" date="2025-09" db="UniProtKB">
        <authorList>
            <consortium name="Ensembl"/>
        </authorList>
    </citation>
    <scope>IDENTIFICATION</scope>
</reference>
<dbReference type="Pfam" id="PF00932">
    <property type="entry name" value="LTD"/>
    <property type="match status" value="1"/>
</dbReference>
<dbReference type="InterPro" id="IPR036415">
    <property type="entry name" value="Lamin_tail_dom_sf"/>
</dbReference>
<protein>
    <submittedName>
        <fullName evidence="3">Lamin tail domain containing 1</fullName>
    </submittedName>
</protein>
<dbReference type="RefSeq" id="XP_007503568.1">
    <property type="nucleotide sequence ID" value="XM_007503506.3"/>
</dbReference>
<dbReference type="InParanoid" id="F6Z5S0"/>
<dbReference type="OMA" id="KNMWILE"/>
<keyword evidence="4" id="KW-1185">Reference proteome</keyword>
<dbReference type="KEGG" id="mdo:103094442"/>
<evidence type="ECO:0000313" key="3">
    <source>
        <dbReference type="Ensembl" id="ENSMODP00000021782.4"/>
    </source>
</evidence>
<dbReference type="Proteomes" id="UP000002280">
    <property type="component" value="Chromosome 8"/>
</dbReference>
<dbReference type="PROSITE" id="PS51841">
    <property type="entry name" value="LTD"/>
    <property type="match status" value="1"/>
</dbReference>
<dbReference type="CTD" id="160492"/>
<dbReference type="RefSeq" id="XP_056655391.1">
    <property type="nucleotide sequence ID" value="XM_056799413.1"/>
</dbReference>
<dbReference type="Ensembl" id="ENSMODT00000022161.4">
    <property type="protein sequence ID" value="ENSMODP00000021782.4"/>
    <property type="gene ID" value="ENSMODG00000017456.4"/>
</dbReference>
<proteinExistence type="predicted"/>
<dbReference type="PANTHER" id="PTHR47012:SF1">
    <property type="entry name" value="LAMIN TAIL DOMAIN-CONTAINING PROTEIN 1"/>
    <property type="match status" value="1"/>
</dbReference>
<dbReference type="FunCoup" id="F6Z5S0">
    <property type="interactions" value="30"/>
</dbReference>
<dbReference type="GeneTree" id="ENSGT00910000144343"/>